<evidence type="ECO:0000313" key="3">
    <source>
        <dbReference type="Proteomes" id="UP000708148"/>
    </source>
</evidence>
<evidence type="ECO:0000313" key="2">
    <source>
        <dbReference type="EMBL" id="CAD7697781.1"/>
    </source>
</evidence>
<organism evidence="2 3">
    <name type="scientific">Ostreobium quekettii</name>
    <dbReference type="NCBI Taxonomy" id="121088"/>
    <lineage>
        <taxon>Eukaryota</taxon>
        <taxon>Viridiplantae</taxon>
        <taxon>Chlorophyta</taxon>
        <taxon>core chlorophytes</taxon>
        <taxon>Ulvophyceae</taxon>
        <taxon>TCBD clade</taxon>
        <taxon>Bryopsidales</taxon>
        <taxon>Ostreobineae</taxon>
        <taxon>Ostreobiaceae</taxon>
        <taxon>Ostreobium</taxon>
    </lineage>
</organism>
<dbReference type="EMBL" id="CAJHUC010000710">
    <property type="protein sequence ID" value="CAD7697781.1"/>
    <property type="molecule type" value="Genomic_DNA"/>
</dbReference>
<dbReference type="AlphaFoldDB" id="A0A8S1ISB8"/>
<reference evidence="2" key="1">
    <citation type="submission" date="2020-12" db="EMBL/GenBank/DDBJ databases">
        <authorList>
            <person name="Iha C."/>
        </authorList>
    </citation>
    <scope>NUCLEOTIDE SEQUENCE</scope>
</reference>
<gene>
    <name evidence="2" type="ORF">OSTQU699_LOCUS3142</name>
</gene>
<comment type="caution">
    <text evidence="2">The sequence shown here is derived from an EMBL/GenBank/DDBJ whole genome shotgun (WGS) entry which is preliminary data.</text>
</comment>
<evidence type="ECO:0000256" key="1">
    <source>
        <dbReference type="SAM" id="MobiDB-lite"/>
    </source>
</evidence>
<protein>
    <submittedName>
        <fullName evidence="2">Uncharacterized protein</fullName>
    </submittedName>
</protein>
<feature type="region of interest" description="Disordered" evidence="1">
    <location>
        <begin position="77"/>
        <end position="112"/>
    </location>
</feature>
<keyword evidence="3" id="KW-1185">Reference proteome</keyword>
<sequence length="228" mass="25001">MPRAPMQEAKRGRQPVQSQPLDVILSLQRRMAATLAHVEVLAPPFHRVLNSFRPQSKGALCGQGAPTCRKSVSRIGGARRGSCQGASSSFGFREDEQTGWGAAEEGPVARSRGRRQTAWRRAFLWLPDERHYARGLGARGWPYPSSEAQQRPPAAGYDASQRGHHLVRRKWRPAAAARGPPASFLVLNFLGHRFSGRSWGHSLLGQTHAGGECTGVGGRMFEEFAQLS</sequence>
<dbReference type="Proteomes" id="UP000708148">
    <property type="component" value="Unassembled WGS sequence"/>
</dbReference>
<accession>A0A8S1ISB8</accession>
<name>A0A8S1ISB8_9CHLO</name>
<proteinExistence type="predicted"/>